<dbReference type="EMBL" id="FR824140">
    <property type="protein sequence ID" value="CCA20455.1"/>
    <property type="molecule type" value="Genomic_DNA"/>
</dbReference>
<keyword evidence="2" id="KW-0418">Kinase</keyword>
<dbReference type="HOGENOM" id="CLU_010392_3_0_1"/>
<name>F0WGU0_9STRA</name>
<dbReference type="Gene3D" id="3.30.200.20">
    <property type="entry name" value="Phosphorylase Kinase, domain 1"/>
    <property type="match status" value="1"/>
</dbReference>
<evidence type="ECO:0000313" key="2">
    <source>
        <dbReference type="EMBL" id="CCA20455.1"/>
    </source>
</evidence>
<dbReference type="AlphaFoldDB" id="F0WGU0"/>
<proteinExistence type="predicted"/>
<dbReference type="GO" id="GO:0004672">
    <property type="term" value="F:protein kinase activity"/>
    <property type="evidence" value="ECO:0007669"/>
    <property type="project" value="InterPro"/>
</dbReference>
<dbReference type="PROSITE" id="PS50011">
    <property type="entry name" value="PROTEIN_KINASE_DOM"/>
    <property type="match status" value="1"/>
</dbReference>
<dbReference type="PANTHER" id="PTHR12984:SF3">
    <property type="entry name" value="N-TERMINAL KINASE-LIKE PROTEIN"/>
    <property type="match status" value="1"/>
</dbReference>
<dbReference type="Pfam" id="PF00069">
    <property type="entry name" value="Pkinase"/>
    <property type="match status" value="1"/>
</dbReference>
<reference evidence="2" key="2">
    <citation type="submission" date="2011-02" db="EMBL/GenBank/DDBJ databases">
        <authorList>
            <person name="MacLean D."/>
        </authorList>
    </citation>
    <scope>NUCLEOTIDE SEQUENCE</scope>
</reference>
<dbReference type="Gene3D" id="1.10.510.10">
    <property type="entry name" value="Transferase(Phosphotransferase) domain 1"/>
    <property type="match status" value="1"/>
</dbReference>
<dbReference type="InterPro" id="IPR011989">
    <property type="entry name" value="ARM-like"/>
</dbReference>
<dbReference type="SMART" id="SM00220">
    <property type="entry name" value="S_TKc"/>
    <property type="match status" value="1"/>
</dbReference>
<dbReference type="InterPro" id="IPR051177">
    <property type="entry name" value="CIK-Related_Protein"/>
</dbReference>
<dbReference type="InterPro" id="IPR011009">
    <property type="entry name" value="Kinase-like_dom_sf"/>
</dbReference>
<feature type="domain" description="Protein kinase" evidence="1">
    <location>
        <begin position="56"/>
        <end position="325"/>
    </location>
</feature>
<organism evidence="2">
    <name type="scientific">Albugo laibachii Nc14</name>
    <dbReference type="NCBI Taxonomy" id="890382"/>
    <lineage>
        <taxon>Eukaryota</taxon>
        <taxon>Sar</taxon>
        <taxon>Stramenopiles</taxon>
        <taxon>Oomycota</taxon>
        <taxon>Peronosporomycetes</taxon>
        <taxon>Albuginales</taxon>
        <taxon>Albuginaceae</taxon>
        <taxon>Albugo</taxon>
    </lineage>
</organism>
<dbReference type="SUPFAM" id="SSF48371">
    <property type="entry name" value="ARM repeat"/>
    <property type="match status" value="1"/>
</dbReference>
<gene>
    <name evidence="2" type="primary">AlNc14C95G5818</name>
    <name evidence="2" type="ORF">ALNC14_065980</name>
</gene>
<evidence type="ECO:0000259" key="1">
    <source>
        <dbReference type="PROSITE" id="PS50011"/>
    </source>
</evidence>
<accession>F0WGU0</accession>
<dbReference type="PANTHER" id="PTHR12984">
    <property type="entry name" value="SCY1-RELATED S/T PROTEIN KINASE-LIKE"/>
    <property type="match status" value="1"/>
</dbReference>
<sequence>MNFLKTLGGYVAGSSSVGGLPYVIDYVDSQEVAYIEVKKKSIADNVETGVSFSLPVAPVQALHELQYFELYAGHHRSSTSQAVSIFKSRSSSPDQLIQNALRCIKTLRHPNILSYFDGVEIASRNAKTTSASQNTVWIVTEPVMPLRNYLEALREQYGSSSEEFTMSVAWGLRSILQALKFINVDCKILHGRIISQSIFVTTGGDWKLTGFELAGELTSDGPSSFFTTHEQATDVAHKSPEWQSRHWRSLGPNSPSAIDMWSFACLMYYVFNENQVLKASNIDSGSNDLASNIPHALRTQYRKALDRNNPGKRPTPEKFVSSSFFDTPFIQRMDFLEHLAVKNTDEKSEFYRELSTNMQKLPIAFGLFKVLPALQAVIDFGAASGPKSGPVRLDPSASHMLPVLVQIGSLFPDEEFKSKVLPTIIKMFSCHDRAVRVQLLQMMEKFSNYFDAKLVNSSIVFDNICSGFTDTSPVVRELTVKSILQLVDKLSEANLNTRVMKYFAKLQTDPEPAIRTNTTICIGRLASKMNESTRAKVLLPAFTRAIRDPFPHARLAGLKSMSACESYFSSETIAATVLPVMAPLLLDVSRVVRDQAATSFECFSKKVKIAASEMNVRDDEQIQQEKLQQQQNSREINANVGLIATDGAHSRSDHHAAESASIVGSKSCSDISERLHDTPGMSLVMDTTTMEEEFAWGEDDDLDFSSKVEITRASHSRTAFSSLLNSESVARAKSHYNGSNVDNGSNSLDMSADVDDDTNGWGSDGWGGDKSVNVKKVTIRRGVQARSNMNASVKGSSVSARHVHTKLAKDEWDDWSF</sequence>
<protein>
    <submittedName>
        <fullName evidence="2">Nterminal kinaselike protein putative</fullName>
    </submittedName>
</protein>
<reference evidence="2" key="1">
    <citation type="journal article" date="2011" name="PLoS Biol.">
        <title>Gene gain and loss during evolution of obligate parasitism in the white rust pathogen of Arabidopsis thaliana.</title>
        <authorList>
            <person name="Kemen E."/>
            <person name="Gardiner A."/>
            <person name="Schultz-Larsen T."/>
            <person name="Kemen A.C."/>
            <person name="Balmuth A.L."/>
            <person name="Robert-Seilaniantz A."/>
            <person name="Bailey K."/>
            <person name="Holub E."/>
            <person name="Studholme D.J."/>
            <person name="Maclean D."/>
            <person name="Jones J.D."/>
        </authorList>
    </citation>
    <scope>NUCLEOTIDE SEQUENCE</scope>
</reference>
<dbReference type="Gene3D" id="1.25.10.10">
    <property type="entry name" value="Leucine-rich Repeat Variant"/>
    <property type="match status" value="1"/>
</dbReference>
<keyword evidence="2" id="KW-0808">Transferase</keyword>
<dbReference type="InterPro" id="IPR016024">
    <property type="entry name" value="ARM-type_fold"/>
</dbReference>
<dbReference type="GO" id="GO:0005524">
    <property type="term" value="F:ATP binding"/>
    <property type="evidence" value="ECO:0007669"/>
    <property type="project" value="InterPro"/>
</dbReference>
<dbReference type="SUPFAM" id="SSF56112">
    <property type="entry name" value="Protein kinase-like (PK-like)"/>
    <property type="match status" value="1"/>
</dbReference>
<dbReference type="InterPro" id="IPR000719">
    <property type="entry name" value="Prot_kinase_dom"/>
</dbReference>